<reference evidence="4" key="1">
    <citation type="journal article" date="2014" name="Nat. Genet.">
        <title>Genome of the human hookworm Necator americanus.</title>
        <authorList>
            <person name="Tang Y.T."/>
            <person name="Gao X."/>
            <person name="Rosa B.A."/>
            <person name="Abubucker S."/>
            <person name="Hallsworth-Pepin K."/>
            <person name="Martin J."/>
            <person name="Tyagi R."/>
            <person name="Heizer E."/>
            <person name="Zhang X."/>
            <person name="Bhonagiri-Palsikar V."/>
            <person name="Minx P."/>
            <person name="Warren W.C."/>
            <person name="Wang Q."/>
            <person name="Zhan B."/>
            <person name="Hotez P.J."/>
            <person name="Sternberg P.W."/>
            <person name="Dougall A."/>
            <person name="Gaze S.T."/>
            <person name="Mulvenna J."/>
            <person name="Sotillo J."/>
            <person name="Ranganathan S."/>
            <person name="Rabelo E.M."/>
            <person name="Wilson R.K."/>
            <person name="Felgner P.L."/>
            <person name="Bethony J."/>
            <person name="Hawdon J.M."/>
            <person name="Gasser R.B."/>
            <person name="Loukas A."/>
            <person name="Mitreva M."/>
        </authorList>
    </citation>
    <scope>NUCLEOTIDE SEQUENCE [LARGE SCALE GENOMIC DNA]</scope>
</reference>
<keyword evidence="4" id="KW-1185">Reference proteome</keyword>
<feature type="region of interest" description="Disordered" evidence="1">
    <location>
        <begin position="1"/>
        <end position="22"/>
    </location>
</feature>
<dbReference type="EMBL" id="KI660312">
    <property type="protein sequence ID" value="ETN75104.1"/>
    <property type="molecule type" value="Genomic_DNA"/>
</dbReference>
<dbReference type="InterPro" id="IPR036871">
    <property type="entry name" value="PX_dom_sf"/>
</dbReference>
<organism evidence="3 4">
    <name type="scientific">Necator americanus</name>
    <name type="common">Human hookworm</name>
    <dbReference type="NCBI Taxonomy" id="51031"/>
    <lineage>
        <taxon>Eukaryota</taxon>
        <taxon>Metazoa</taxon>
        <taxon>Ecdysozoa</taxon>
        <taxon>Nematoda</taxon>
        <taxon>Chromadorea</taxon>
        <taxon>Rhabditida</taxon>
        <taxon>Rhabditina</taxon>
        <taxon>Rhabditomorpha</taxon>
        <taxon>Strongyloidea</taxon>
        <taxon>Ancylostomatidae</taxon>
        <taxon>Bunostominae</taxon>
        <taxon>Necator</taxon>
    </lineage>
</organism>
<sequence>MPNNRRKKSGGSSARRDSTQKESFIVSNVMATISNPSSAADHVSMNGIAKEDGSPLLNGCSVHSSNIQNGNVATSSQTESSDIESLSSESSRRNTMSSSGGDRNVANAHSKTKEVELMRDTSQSYSVTSQVDYGRDVSFKINVLFCSTSPVSHLCSRSQIPYSLKVEAAYNVVCLLSSANRQGAHALIRLIDHLMTIRDLELEVLSTDEARREVLINLGKLVSASIHHPAFSVDQRIRMVHARDEIRSKLEQLTARMNPPVIHSSASNESKSIPASCRSSPLAGGFAFVRRFHATQPDADDPDNFLVEMIWSDGERTFVGRTRNDINTLHHRLLDMFGEERRELKQSQDPEAEQPESACSSRTPSPTATDSNATPTPALGE</sequence>
<proteinExistence type="predicted"/>
<dbReference type="GO" id="GO:0035091">
    <property type="term" value="F:phosphatidylinositol binding"/>
    <property type="evidence" value="ECO:0007669"/>
    <property type="project" value="InterPro"/>
</dbReference>
<dbReference type="AlphaFoldDB" id="W2T0K9"/>
<accession>W2T0K9</accession>
<dbReference type="STRING" id="51031.W2T0K9"/>
<dbReference type="Proteomes" id="UP000053676">
    <property type="component" value="Unassembled WGS sequence"/>
</dbReference>
<dbReference type="Pfam" id="PF26034">
    <property type="entry name" value="PHAT_SMAUG"/>
    <property type="match status" value="1"/>
</dbReference>
<feature type="region of interest" description="Disordered" evidence="1">
    <location>
        <begin position="68"/>
        <end position="121"/>
    </location>
</feature>
<protein>
    <recommendedName>
        <fullName evidence="2">SMAUG/ZCCHC2-like PHAT domain-containing protein</fullName>
    </recommendedName>
</protein>
<dbReference type="OrthoDB" id="5873202at2759"/>
<evidence type="ECO:0000256" key="1">
    <source>
        <dbReference type="SAM" id="MobiDB-lite"/>
    </source>
</evidence>
<dbReference type="KEGG" id="nai:NECAME_03827"/>
<evidence type="ECO:0000313" key="4">
    <source>
        <dbReference type="Proteomes" id="UP000053676"/>
    </source>
</evidence>
<feature type="domain" description="SMAUG/ZCCHC2-like PHAT" evidence="2">
    <location>
        <begin position="171"/>
        <end position="249"/>
    </location>
</feature>
<feature type="compositionally biased region" description="Polar residues" evidence="1">
    <location>
        <begin position="357"/>
        <end position="375"/>
    </location>
</feature>
<feature type="compositionally biased region" description="Low complexity" evidence="1">
    <location>
        <begin position="74"/>
        <end position="99"/>
    </location>
</feature>
<dbReference type="Gene3D" id="3.30.1520.10">
    <property type="entry name" value="Phox-like domain"/>
    <property type="match status" value="1"/>
</dbReference>
<dbReference type="InterPro" id="IPR058599">
    <property type="entry name" value="PHAT_Smg/ZCCHC2-like"/>
</dbReference>
<feature type="region of interest" description="Disordered" evidence="1">
    <location>
        <begin position="340"/>
        <end position="381"/>
    </location>
</feature>
<name>W2T0K9_NECAM</name>
<evidence type="ECO:0000259" key="2">
    <source>
        <dbReference type="Pfam" id="PF26034"/>
    </source>
</evidence>
<gene>
    <name evidence="3" type="ORF">NECAME_03827</name>
</gene>
<evidence type="ECO:0000313" key="3">
    <source>
        <dbReference type="EMBL" id="ETN75104.1"/>
    </source>
</evidence>